<evidence type="ECO:0000256" key="3">
    <source>
        <dbReference type="PROSITE-ProRule" id="PRU00023"/>
    </source>
</evidence>
<dbReference type="SUPFAM" id="SSF48403">
    <property type="entry name" value="Ankyrin repeat"/>
    <property type="match status" value="1"/>
</dbReference>
<evidence type="ECO:0000256" key="2">
    <source>
        <dbReference type="ARBA" id="ARBA00023043"/>
    </source>
</evidence>
<organism evidence="4 5">
    <name type="scientific">Penicillium chermesinum</name>
    <dbReference type="NCBI Taxonomy" id="63820"/>
    <lineage>
        <taxon>Eukaryota</taxon>
        <taxon>Fungi</taxon>
        <taxon>Dikarya</taxon>
        <taxon>Ascomycota</taxon>
        <taxon>Pezizomycotina</taxon>
        <taxon>Eurotiomycetes</taxon>
        <taxon>Eurotiomycetidae</taxon>
        <taxon>Eurotiales</taxon>
        <taxon>Aspergillaceae</taxon>
        <taxon>Penicillium</taxon>
    </lineage>
</organism>
<dbReference type="RefSeq" id="XP_058328217.1">
    <property type="nucleotide sequence ID" value="XM_058477872.1"/>
</dbReference>
<accession>A0A9W9NSU5</accession>
<proteinExistence type="predicted"/>
<feature type="repeat" description="ANK" evidence="3">
    <location>
        <begin position="248"/>
        <end position="280"/>
    </location>
</feature>
<dbReference type="PANTHER" id="PTHR24189">
    <property type="entry name" value="MYOTROPHIN"/>
    <property type="match status" value="1"/>
</dbReference>
<dbReference type="SMART" id="SM00248">
    <property type="entry name" value="ANK"/>
    <property type="match status" value="5"/>
</dbReference>
<dbReference type="PROSITE" id="PS50088">
    <property type="entry name" value="ANK_REPEAT"/>
    <property type="match status" value="1"/>
</dbReference>
<keyword evidence="5" id="KW-1185">Reference proteome</keyword>
<evidence type="ECO:0000256" key="1">
    <source>
        <dbReference type="ARBA" id="ARBA00022737"/>
    </source>
</evidence>
<dbReference type="Proteomes" id="UP001150941">
    <property type="component" value="Unassembled WGS sequence"/>
</dbReference>
<evidence type="ECO:0000313" key="5">
    <source>
        <dbReference type="Proteomes" id="UP001150941"/>
    </source>
</evidence>
<evidence type="ECO:0000313" key="4">
    <source>
        <dbReference type="EMBL" id="KAJ5224034.1"/>
    </source>
</evidence>
<reference evidence="4" key="1">
    <citation type="submission" date="2022-11" db="EMBL/GenBank/DDBJ databases">
        <authorList>
            <person name="Petersen C."/>
        </authorList>
    </citation>
    <scope>NUCLEOTIDE SEQUENCE</scope>
    <source>
        <strain evidence="4">IBT 19713</strain>
    </source>
</reference>
<dbReference type="PROSITE" id="PS50297">
    <property type="entry name" value="ANK_REP_REGION"/>
    <property type="match status" value="1"/>
</dbReference>
<dbReference type="InterPro" id="IPR050745">
    <property type="entry name" value="Multifunctional_regulatory"/>
</dbReference>
<protein>
    <recommendedName>
        <fullName evidence="6">Ankyrin repeat protein</fullName>
    </recommendedName>
</protein>
<sequence>MRLRRYQGGVGLTEPGPPWTSWPPPDYFPVQPSEYPQIPTRTPAATLEKLQASCVSGDIWKFREILDSQSSSSEDFDICDFYAIMIEAIRLDDVQFIKELLDRGLPMDPLYALEAVKVKGKKALEVFLQNGWNINEPISELKPPVLGNAISDEEMAAWLLDHGADPNRQCVIDLTPLSLAVESAPISVIQLMLSRGGDTRKGQLLHHAIERHSDNIAVLSLVVEKGAAINSTMYEGHYPSRALFSFMNLGTPLHKAVELGKVDVVRYLVSKGANPSIQDAKGRTALEYARMLNQSEVIQALGDGK</sequence>
<comment type="caution">
    <text evidence="4">The sequence shown here is derived from an EMBL/GenBank/DDBJ whole genome shotgun (WGS) entry which is preliminary data.</text>
</comment>
<evidence type="ECO:0008006" key="6">
    <source>
        <dbReference type="Google" id="ProtNLM"/>
    </source>
</evidence>
<name>A0A9W9NSU5_9EURO</name>
<gene>
    <name evidence="4" type="ORF">N7468_008576</name>
</gene>
<dbReference type="GeneID" id="83205175"/>
<dbReference type="Pfam" id="PF12796">
    <property type="entry name" value="Ank_2"/>
    <property type="match status" value="1"/>
</dbReference>
<dbReference type="InterPro" id="IPR036770">
    <property type="entry name" value="Ankyrin_rpt-contain_sf"/>
</dbReference>
<dbReference type="AlphaFoldDB" id="A0A9W9NSU5"/>
<keyword evidence="1" id="KW-0677">Repeat</keyword>
<dbReference type="PANTHER" id="PTHR24189:SF50">
    <property type="entry name" value="ANKYRIN REPEAT AND SOCS BOX PROTEIN 2"/>
    <property type="match status" value="1"/>
</dbReference>
<dbReference type="Gene3D" id="1.25.40.20">
    <property type="entry name" value="Ankyrin repeat-containing domain"/>
    <property type="match status" value="2"/>
</dbReference>
<dbReference type="OrthoDB" id="426293at2759"/>
<keyword evidence="2 3" id="KW-0040">ANK repeat</keyword>
<dbReference type="EMBL" id="JAPQKS010000006">
    <property type="protein sequence ID" value="KAJ5224034.1"/>
    <property type="molecule type" value="Genomic_DNA"/>
</dbReference>
<dbReference type="InterPro" id="IPR002110">
    <property type="entry name" value="Ankyrin_rpt"/>
</dbReference>
<reference evidence="4" key="2">
    <citation type="journal article" date="2023" name="IMA Fungus">
        <title>Comparative genomic study of the Penicillium genus elucidates a diverse pangenome and 15 lateral gene transfer events.</title>
        <authorList>
            <person name="Petersen C."/>
            <person name="Sorensen T."/>
            <person name="Nielsen M.R."/>
            <person name="Sondergaard T.E."/>
            <person name="Sorensen J.L."/>
            <person name="Fitzpatrick D.A."/>
            <person name="Frisvad J.C."/>
            <person name="Nielsen K.L."/>
        </authorList>
    </citation>
    <scope>NUCLEOTIDE SEQUENCE</scope>
    <source>
        <strain evidence="4">IBT 19713</strain>
    </source>
</reference>